<reference evidence="2 3" key="1">
    <citation type="submission" date="2019-04" db="EMBL/GenBank/DDBJ databases">
        <title>Phreatobacter aquaticus sp. nov.</title>
        <authorList>
            <person name="Choi A."/>
        </authorList>
    </citation>
    <scope>NUCLEOTIDE SEQUENCE [LARGE SCALE GENOMIC DNA]</scope>
    <source>
        <strain evidence="2 3">KCTC 52518</strain>
    </source>
</reference>
<accession>A0A4D7B6Y6</accession>
<dbReference type="KEGG" id="pstg:E8M01_05680"/>
<evidence type="ECO:0000259" key="1">
    <source>
        <dbReference type="Pfam" id="PF01796"/>
    </source>
</evidence>
<feature type="domain" description="ChsH2 C-terminal OB-fold" evidence="1">
    <location>
        <begin position="13"/>
        <end position="71"/>
    </location>
</feature>
<dbReference type="Proteomes" id="UP000298781">
    <property type="component" value="Chromosome"/>
</dbReference>
<dbReference type="EMBL" id="CP039690">
    <property type="protein sequence ID" value="QCI69054.1"/>
    <property type="molecule type" value="Genomic_DNA"/>
</dbReference>
<gene>
    <name evidence="2" type="ORF">E8M01_05680</name>
</gene>
<dbReference type="PANTHER" id="PTHR34075:SF5">
    <property type="entry name" value="BLR3430 PROTEIN"/>
    <property type="match status" value="1"/>
</dbReference>
<organism evidence="2 3">
    <name type="scientific">Phreatobacter stygius</name>
    <dbReference type="NCBI Taxonomy" id="1940610"/>
    <lineage>
        <taxon>Bacteria</taxon>
        <taxon>Pseudomonadati</taxon>
        <taxon>Pseudomonadota</taxon>
        <taxon>Alphaproteobacteria</taxon>
        <taxon>Hyphomicrobiales</taxon>
        <taxon>Phreatobacteraceae</taxon>
        <taxon>Phreatobacter</taxon>
    </lineage>
</organism>
<dbReference type="InterPro" id="IPR002878">
    <property type="entry name" value="ChsH2_C"/>
</dbReference>
<dbReference type="AlphaFoldDB" id="A0A4D7B6Y6"/>
<keyword evidence="3" id="KW-1185">Reference proteome</keyword>
<dbReference type="OrthoDB" id="7871482at2"/>
<dbReference type="SUPFAM" id="SSF50249">
    <property type="entry name" value="Nucleic acid-binding proteins"/>
    <property type="match status" value="1"/>
</dbReference>
<proteinExistence type="predicted"/>
<protein>
    <submittedName>
        <fullName evidence="2">OB-fold domain-containing protein</fullName>
    </submittedName>
</protein>
<dbReference type="InterPro" id="IPR052513">
    <property type="entry name" value="Thioester_dehydratase-like"/>
</dbReference>
<evidence type="ECO:0000313" key="3">
    <source>
        <dbReference type="Proteomes" id="UP000298781"/>
    </source>
</evidence>
<dbReference type="Pfam" id="PF01796">
    <property type="entry name" value="OB_ChsH2_C"/>
    <property type="match status" value="1"/>
</dbReference>
<evidence type="ECO:0000313" key="2">
    <source>
        <dbReference type="EMBL" id="QCI69054.1"/>
    </source>
</evidence>
<dbReference type="PANTHER" id="PTHR34075">
    <property type="entry name" value="BLR3430 PROTEIN"/>
    <property type="match status" value="1"/>
</dbReference>
<dbReference type="InterPro" id="IPR012340">
    <property type="entry name" value="NA-bd_OB-fold"/>
</dbReference>
<name>A0A4D7B6Y6_9HYPH</name>
<sequence>MCPACAATDIAVVEAKGGGTVWSATSVHRAPTPDLDVAGGYGIALVTLDEGPRIMARAPTDLVIGERVTVRAENGLPTIFRA</sequence>